<keyword evidence="9" id="KW-0235">DNA replication</keyword>
<feature type="compositionally biased region" description="Low complexity" evidence="24">
    <location>
        <begin position="912"/>
        <end position="936"/>
    </location>
</feature>
<feature type="compositionally biased region" description="Low complexity" evidence="24">
    <location>
        <begin position="995"/>
        <end position="1016"/>
    </location>
</feature>
<feature type="region of interest" description="Disordered" evidence="24">
    <location>
        <begin position="2707"/>
        <end position="2730"/>
    </location>
</feature>
<evidence type="ECO:0000313" key="27">
    <source>
        <dbReference type="EMBL" id="CRK35681.1"/>
    </source>
</evidence>
<evidence type="ECO:0000256" key="24">
    <source>
        <dbReference type="SAM" id="MobiDB-lite"/>
    </source>
</evidence>
<dbReference type="SUPFAM" id="SSF56059">
    <property type="entry name" value="Glutathione synthetase ATP-binding domain-like"/>
    <property type="match status" value="1"/>
</dbReference>
<keyword evidence="23" id="KW-0175">Coiled coil</keyword>
<dbReference type="InterPro" id="IPR013815">
    <property type="entry name" value="ATP_grasp_subdomain_1"/>
</dbReference>
<dbReference type="InterPro" id="IPR006034">
    <property type="entry name" value="Asparaginase/glutaminase-like"/>
</dbReference>
<feature type="compositionally biased region" description="Polar residues" evidence="24">
    <location>
        <begin position="960"/>
        <end position="979"/>
    </location>
</feature>
<feature type="coiled-coil region" evidence="23">
    <location>
        <begin position="2379"/>
        <end position="2406"/>
    </location>
</feature>
<feature type="region of interest" description="Disordered" evidence="24">
    <location>
        <begin position="1442"/>
        <end position="1461"/>
    </location>
</feature>
<keyword evidence="6" id="KW-0808">Transferase</keyword>
<dbReference type="GO" id="GO:0003887">
    <property type="term" value="F:DNA-directed DNA polymerase activity"/>
    <property type="evidence" value="ECO:0007669"/>
    <property type="project" value="UniProtKB-KW"/>
</dbReference>
<evidence type="ECO:0000256" key="23">
    <source>
        <dbReference type="SAM" id="Coils"/>
    </source>
</evidence>
<evidence type="ECO:0000256" key="8">
    <source>
        <dbReference type="ARBA" id="ARBA00022695"/>
    </source>
</evidence>
<dbReference type="PRINTS" id="PR00139">
    <property type="entry name" value="ASNGLNASE"/>
</dbReference>
<feature type="compositionally biased region" description="Basic and acidic residues" evidence="24">
    <location>
        <begin position="780"/>
        <end position="792"/>
    </location>
</feature>
<protein>
    <recommendedName>
        <fullName evidence="19">DNA polymerase delta catalytic subunit</fullName>
        <ecNumber evidence="3">2.7.7.7</ecNumber>
        <ecNumber evidence="4">3.5.1.1</ecNumber>
    </recommendedName>
</protein>
<dbReference type="Gene3D" id="2.40.50.730">
    <property type="match status" value="1"/>
</dbReference>
<evidence type="ECO:0000256" key="20">
    <source>
        <dbReference type="ARBA" id="ARBA00049244"/>
    </source>
</evidence>
<dbReference type="InterPro" id="IPR037152">
    <property type="entry name" value="L-asparaginase_N_sf"/>
</dbReference>
<keyword evidence="15 25" id="KW-1133">Transmembrane helix</keyword>
<evidence type="ECO:0000256" key="11">
    <source>
        <dbReference type="ARBA" id="ARBA00022741"/>
    </source>
</evidence>
<dbReference type="Gene3D" id="3.30.420.40">
    <property type="match status" value="1"/>
</dbReference>
<dbReference type="Pfam" id="PF10513">
    <property type="entry name" value="EPL1"/>
    <property type="match status" value="1"/>
</dbReference>
<dbReference type="Gene3D" id="3.40.50.40">
    <property type="match status" value="1"/>
</dbReference>
<evidence type="ECO:0000256" key="16">
    <source>
        <dbReference type="ARBA" id="ARBA00023043"/>
    </source>
</evidence>
<dbReference type="FunFam" id="3.30.342.10:FF:000009">
    <property type="entry name" value="DNA polymerase"/>
    <property type="match status" value="1"/>
</dbReference>
<evidence type="ECO:0000256" key="6">
    <source>
        <dbReference type="ARBA" id="ARBA00022679"/>
    </source>
</evidence>
<dbReference type="Pfam" id="PF01071">
    <property type="entry name" value="GARS_A"/>
    <property type="match status" value="1"/>
</dbReference>
<dbReference type="SFLD" id="SFLDS00057">
    <property type="entry name" value="Glutaminase/Asparaginase"/>
    <property type="match status" value="1"/>
</dbReference>
<keyword evidence="8" id="KW-0548">Nucleotidyltransferase</keyword>
<dbReference type="GO" id="GO:0016020">
    <property type="term" value="C:membrane"/>
    <property type="evidence" value="ECO:0007669"/>
    <property type="project" value="UniProtKB-SubCell"/>
</dbReference>
<dbReference type="SUPFAM" id="SSF144091">
    <property type="entry name" value="Rhomboid-like"/>
    <property type="match status" value="1"/>
</dbReference>
<keyword evidence="7 25" id="KW-0812">Transmembrane</keyword>
<keyword evidence="11 22" id="KW-0547">Nucleotide-binding</keyword>
<dbReference type="InterPro" id="IPR027473">
    <property type="entry name" value="L-asparaginase_C"/>
</dbReference>
<feature type="compositionally biased region" description="Polar residues" evidence="24">
    <location>
        <begin position="1442"/>
        <end position="1453"/>
    </location>
</feature>
<dbReference type="GO" id="GO:0045004">
    <property type="term" value="P:DNA replication proofreading"/>
    <property type="evidence" value="ECO:0007669"/>
    <property type="project" value="TreeGrafter"/>
</dbReference>
<dbReference type="PROSITE" id="PS51732">
    <property type="entry name" value="ASN_GLN_ASE_3"/>
    <property type="match status" value="1"/>
</dbReference>
<dbReference type="GO" id="GO:0043625">
    <property type="term" value="C:delta DNA polymerase complex"/>
    <property type="evidence" value="ECO:0007669"/>
    <property type="project" value="TreeGrafter"/>
</dbReference>
<dbReference type="Pfam" id="PF01694">
    <property type="entry name" value="Rhomboid"/>
    <property type="match status" value="1"/>
</dbReference>
<dbReference type="GO" id="GO:0006297">
    <property type="term" value="P:nucleotide-excision repair, DNA gap filling"/>
    <property type="evidence" value="ECO:0007669"/>
    <property type="project" value="TreeGrafter"/>
</dbReference>
<feature type="transmembrane region" description="Helical" evidence="25">
    <location>
        <begin position="1263"/>
        <end position="1282"/>
    </location>
</feature>
<feature type="region of interest" description="Disordered" evidence="24">
    <location>
        <begin position="1468"/>
        <end position="1487"/>
    </location>
</feature>
<dbReference type="GO" id="GO:0004252">
    <property type="term" value="F:serine-type endopeptidase activity"/>
    <property type="evidence" value="ECO:0007669"/>
    <property type="project" value="InterPro"/>
</dbReference>
<dbReference type="Gene3D" id="3.30.420.10">
    <property type="entry name" value="Ribonuclease H-like superfamily/Ribonuclease H"/>
    <property type="match status" value="2"/>
</dbReference>
<dbReference type="GO" id="GO:0006287">
    <property type="term" value="P:base-excision repair, gap-filling"/>
    <property type="evidence" value="ECO:0007669"/>
    <property type="project" value="TreeGrafter"/>
</dbReference>
<keyword evidence="12" id="KW-0378">Hydrolase</keyword>
<evidence type="ECO:0000256" key="18">
    <source>
        <dbReference type="ARBA" id="ARBA00023136"/>
    </source>
</evidence>
<proteinExistence type="inferred from homology"/>
<dbReference type="GO" id="GO:0008296">
    <property type="term" value="F:3'-5'-DNA exonuclease activity"/>
    <property type="evidence" value="ECO:0007669"/>
    <property type="project" value="TreeGrafter"/>
</dbReference>
<feature type="region of interest" description="Disordered" evidence="24">
    <location>
        <begin position="1026"/>
        <end position="1045"/>
    </location>
</feature>
<feature type="region of interest" description="Disordered" evidence="24">
    <location>
        <begin position="779"/>
        <end position="799"/>
    </location>
</feature>
<evidence type="ECO:0000256" key="19">
    <source>
        <dbReference type="ARBA" id="ARBA00024411"/>
    </source>
</evidence>
<dbReference type="InterPro" id="IPR012337">
    <property type="entry name" value="RNaseH-like_sf"/>
</dbReference>
<dbReference type="GO" id="GO:0016874">
    <property type="term" value="F:ligase activity"/>
    <property type="evidence" value="ECO:0007669"/>
    <property type="project" value="UniProtKB-KW"/>
</dbReference>
<keyword evidence="5" id="KW-0436">Ligase</keyword>
<dbReference type="InterPro" id="IPR040919">
    <property type="entry name" value="Asparaginase_C"/>
</dbReference>
<evidence type="ECO:0000256" key="14">
    <source>
        <dbReference type="ARBA" id="ARBA00022932"/>
    </source>
</evidence>
<evidence type="ECO:0000256" key="1">
    <source>
        <dbReference type="ARBA" id="ARBA00004141"/>
    </source>
</evidence>
<evidence type="ECO:0000256" key="22">
    <source>
        <dbReference type="PROSITE-ProRule" id="PRU00409"/>
    </source>
</evidence>
<comment type="similarity">
    <text evidence="21">In the N-terminal section; belongs to the asparaginase 1 family.</text>
</comment>
<dbReference type="Pfam" id="PF00023">
    <property type="entry name" value="Ank"/>
    <property type="match status" value="1"/>
</dbReference>
<dbReference type="InterPro" id="IPR050240">
    <property type="entry name" value="DNA_pol_type-B"/>
</dbReference>
<dbReference type="SUPFAM" id="SSF53098">
    <property type="entry name" value="Ribonuclease H-like"/>
    <property type="match status" value="3"/>
</dbReference>
<dbReference type="FunFam" id="3.40.50.1170:FF:000003">
    <property type="entry name" value="60 kDa lysophospholipase"/>
    <property type="match status" value="1"/>
</dbReference>
<dbReference type="SUPFAM" id="SSF48403">
    <property type="entry name" value="Ankyrin repeat"/>
    <property type="match status" value="1"/>
</dbReference>
<dbReference type="InterPro" id="IPR002110">
    <property type="entry name" value="Ankyrin_rpt"/>
</dbReference>
<dbReference type="InterPro" id="IPR035952">
    <property type="entry name" value="Rhomboid-like_sf"/>
</dbReference>
<dbReference type="GO" id="GO:0004067">
    <property type="term" value="F:asparaginase activity"/>
    <property type="evidence" value="ECO:0007669"/>
    <property type="project" value="UniProtKB-UniRule"/>
</dbReference>
<dbReference type="EC" id="3.5.1.1" evidence="4"/>
<evidence type="ECO:0000256" key="10">
    <source>
        <dbReference type="ARBA" id="ARBA00022737"/>
    </source>
</evidence>
<evidence type="ECO:0000256" key="15">
    <source>
        <dbReference type="ARBA" id="ARBA00022989"/>
    </source>
</evidence>
<dbReference type="FunFam" id="3.40.50.40:FF:000001">
    <property type="entry name" value="L-asparaginase 1"/>
    <property type="match status" value="1"/>
</dbReference>
<dbReference type="InterPro" id="IPR020561">
    <property type="entry name" value="PRibGlycinamid_synth_ATP-grasp"/>
</dbReference>
<name>A0A0G4MN77_VERLO</name>
<organism evidence="27 28">
    <name type="scientific">Verticillium longisporum</name>
    <name type="common">Verticillium dahliae var. longisporum</name>
    <dbReference type="NCBI Taxonomy" id="100787"/>
    <lineage>
        <taxon>Eukaryota</taxon>
        <taxon>Fungi</taxon>
        <taxon>Dikarya</taxon>
        <taxon>Ascomycota</taxon>
        <taxon>Pezizomycotina</taxon>
        <taxon>Sordariomycetes</taxon>
        <taxon>Hypocreomycetidae</taxon>
        <taxon>Glomerellales</taxon>
        <taxon>Plectosphaerellaceae</taxon>
        <taxon>Verticillium</taxon>
    </lineage>
</organism>
<feature type="region of interest" description="Disordered" evidence="24">
    <location>
        <begin position="2347"/>
        <end position="2378"/>
    </location>
</feature>
<dbReference type="InterPro" id="IPR022764">
    <property type="entry name" value="Peptidase_S54_rhomboid_dom"/>
</dbReference>
<evidence type="ECO:0000256" key="4">
    <source>
        <dbReference type="ARBA" id="ARBA00012920"/>
    </source>
</evidence>
<keyword evidence="16" id="KW-0040">ANK repeat</keyword>
<dbReference type="EMBL" id="CVQH01023638">
    <property type="protein sequence ID" value="CRK35681.1"/>
    <property type="molecule type" value="Genomic_DNA"/>
</dbReference>
<dbReference type="STRING" id="100787.A0A0G4MN77"/>
<feature type="transmembrane region" description="Helical" evidence="25">
    <location>
        <begin position="1316"/>
        <end position="1333"/>
    </location>
</feature>
<comment type="similarity">
    <text evidence="2">Belongs to the DNA polymerase type-B family.</text>
</comment>
<feature type="transmembrane region" description="Helical" evidence="25">
    <location>
        <begin position="1198"/>
        <end position="1216"/>
    </location>
</feature>
<evidence type="ECO:0000259" key="26">
    <source>
        <dbReference type="PROSITE" id="PS50975"/>
    </source>
</evidence>
<dbReference type="CDD" id="cd08963">
    <property type="entry name" value="L-asparaginase_I"/>
    <property type="match status" value="1"/>
</dbReference>
<keyword evidence="28" id="KW-1185">Reference proteome</keyword>
<evidence type="ECO:0000256" key="12">
    <source>
        <dbReference type="ARBA" id="ARBA00022801"/>
    </source>
</evidence>
<dbReference type="FunFam" id="3.30.420.10:FF:000004">
    <property type="entry name" value="DNA polymerase"/>
    <property type="match status" value="2"/>
</dbReference>
<dbReference type="InterPro" id="IPR036397">
    <property type="entry name" value="RNaseH_sf"/>
</dbReference>
<dbReference type="PANTHER" id="PTHR10322:SF23">
    <property type="entry name" value="DNA POLYMERASE DELTA CATALYTIC SUBUNIT"/>
    <property type="match status" value="1"/>
</dbReference>
<dbReference type="SMART" id="SM01209">
    <property type="entry name" value="GARS_A"/>
    <property type="match status" value="1"/>
</dbReference>
<dbReference type="InterPro" id="IPR036770">
    <property type="entry name" value="Ankyrin_rpt-contain_sf"/>
</dbReference>
<feature type="non-terminal residue" evidence="27">
    <location>
        <position position="2937"/>
    </location>
</feature>
<dbReference type="InterPro" id="IPR011761">
    <property type="entry name" value="ATP-grasp"/>
</dbReference>
<dbReference type="EC" id="2.7.7.7" evidence="3"/>
<dbReference type="GO" id="GO:0003677">
    <property type="term" value="F:DNA binding"/>
    <property type="evidence" value="ECO:0007669"/>
    <property type="project" value="UniProtKB-KW"/>
</dbReference>
<dbReference type="Gene3D" id="1.20.1540.10">
    <property type="entry name" value="Rhomboid-like"/>
    <property type="match status" value="1"/>
</dbReference>
<dbReference type="InterPro" id="IPR019542">
    <property type="entry name" value="Enhancer_polycomb-like_N"/>
</dbReference>
<keyword evidence="13 22" id="KW-0067">ATP-binding</keyword>
<feature type="region of interest" description="Disordered" evidence="24">
    <location>
        <begin position="813"/>
        <end position="840"/>
    </location>
</feature>
<dbReference type="Pfam" id="PF00710">
    <property type="entry name" value="Asparaginase"/>
    <property type="match status" value="1"/>
</dbReference>
<dbReference type="Pfam" id="PF03104">
    <property type="entry name" value="DNA_pol_B_exo1"/>
    <property type="match status" value="2"/>
</dbReference>
<feature type="transmembrane region" description="Helical" evidence="25">
    <location>
        <begin position="2286"/>
        <end position="2308"/>
    </location>
</feature>
<feature type="region of interest" description="Disordered" evidence="24">
    <location>
        <begin position="2875"/>
        <end position="2906"/>
    </location>
</feature>
<feature type="coiled-coil region" evidence="23">
    <location>
        <begin position="1488"/>
        <end position="1515"/>
    </location>
</feature>
<dbReference type="SUPFAM" id="SSF53774">
    <property type="entry name" value="Glutaminase/Asparaginase"/>
    <property type="match status" value="1"/>
</dbReference>
<feature type="region of interest" description="Disordered" evidence="24">
    <location>
        <begin position="732"/>
        <end position="753"/>
    </location>
</feature>
<feature type="compositionally biased region" description="Polar residues" evidence="24">
    <location>
        <begin position="2356"/>
        <end position="2378"/>
    </location>
</feature>
<dbReference type="Gene3D" id="3.40.50.1170">
    <property type="entry name" value="L-asparaginase, N-terminal domain"/>
    <property type="match status" value="1"/>
</dbReference>
<evidence type="ECO:0000256" key="17">
    <source>
        <dbReference type="ARBA" id="ARBA00023125"/>
    </source>
</evidence>
<reference evidence="27 28" key="1">
    <citation type="submission" date="2015-05" db="EMBL/GenBank/DDBJ databases">
        <authorList>
            <person name="Wang D.B."/>
            <person name="Wang M."/>
        </authorList>
    </citation>
    <scope>NUCLEOTIDE SEQUENCE [LARGE SCALE GENOMIC DNA]</scope>
    <source>
        <strain evidence="27">VL1</strain>
    </source>
</reference>
<dbReference type="SMART" id="SM00870">
    <property type="entry name" value="Asparaginase"/>
    <property type="match status" value="1"/>
</dbReference>
<evidence type="ECO:0000256" key="7">
    <source>
        <dbReference type="ARBA" id="ARBA00022692"/>
    </source>
</evidence>
<dbReference type="Pfam" id="PF17763">
    <property type="entry name" value="Asparaginase_C"/>
    <property type="match status" value="1"/>
</dbReference>
<evidence type="ECO:0000256" key="5">
    <source>
        <dbReference type="ARBA" id="ARBA00022598"/>
    </source>
</evidence>
<dbReference type="InterPro" id="IPR027474">
    <property type="entry name" value="L-asparaginase_N"/>
</dbReference>
<comment type="catalytic activity">
    <reaction evidence="20">
        <text>DNA(n) + a 2'-deoxyribonucleoside 5'-triphosphate = DNA(n+1) + diphosphate</text>
        <dbReference type="Rhea" id="RHEA:22508"/>
        <dbReference type="Rhea" id="RHEA-COMP:17339"/>
        <dbReference type="Rhea" id="RHEA-COMP:17340"/>
        <dbReference type="ChEBI" id="CHEBI:33019"/>
        <dbReference type="ChEBI" id="CHEBI:61560"/>
        <dbReference type="ChEBI" id="CHEBI:173112"/>
        <dbReference type="EC" id="2.7.7.7"/>
    </reaction>
</comment>
<dbReference type="PIRSF" id="PIRSF500176">
    <property type="entry name" value="L_ASNase"/>
    <property type="match status" value="1"/>
</dbReference>
<feature type="region of interest" description="Disordered" evidence="24">
    <location>
        <begin position="2842"/>
        <end position="2863"/>
    </location>
</feature>
<feature type="transmembrane region" description="Helical" evidence="25">
    <location>
        <begin position="1294"/>
        <end position="1310"/>
    </location>
</feature>
<dbReference type="SMART" id="SM00486">
    <property type="entry name" value="POLBc"/>
    <property type="match status" value="1"/>
</dbReference>
<feature type="transmembrane region" description="Helical" evidence="25">
    <location>
        <begin position="1237"/>
        <end position="1257"/>
    </location>
</feature>
<dbReference type="PANTHER" id="PTHR10322">
    <property type="entry name" value="DNA POLYMERASE CATALYTIC SUBUNIT"/>
    <property type="match status" value="1"/>
</dbReference>
<dbReference type="GO" id="GO:0009066">
    <property type="term" value="P:aspartate family amino acid metabolic process"/>
    <property type="evidence" value="ECO:0007669"/>
    <property type="project" value="UniProtKB-ARBA"/>
</dbReference>
<dbReference type="InterPro" id="IPR006172">
    <property type="entry name" value="DNA-dir_DNA_pol_B"/>
</dbReference>
<evidence type="ECO:0000313" key="28">
    <source>
        <dbReference type="Proteomes" id="UP000044602"/>
    </source>
</evidence>
<feature type="region of interest" description="Disordered" evidence="24">
    <location>
        <begin position="881"/>
        <end position="1016"/>
    </location>
</feature>
<sequence>MGIGVKSRDSAFAGYYSRDTADAMATTQSILPESRVLVIMTGGTICMQPTPDGLQPIGGFLKAALAPRPSFNDMSNPPQLEAYKDGQKVMLDSLRTPPSAYSRHIRYGVLEFSPLLDSSSISSAGWTEVAQTIRENYRQYDGFVVLHGTDSLSYTASALSFMMSDLGKPVILTGSQAPIFALQSDAVDNLLGSLIIAGTFLIPEVGLFFHHKLFRGNRTTKNSAVNFDAFASPNCEPLAKMNGLGIDVNWPLVLRPTKIAELQVTQHLDTAHVACIHIFPGIKPEMLDSVLRGPDIRGLVLRTFGMGNAPGGVDGSLTKVIKAAVDRGIVVVNVSQCLDGFVSPVYGPGTDLGRAGVIFGQDLTTEAALTKLSFLLALPNLTTAEVSARMSASIRGEMTAETRPVFSHPGSLDSVIARLSSAETAFTALGYAIRDGNLMTVKEILEQDHVGEHHPLLTKADYAGNTAVHLAAVGRAEILRELLIKGASVHVRNWANNTPLFLAQRVDNEERYGIPTAEYRNFDTYEHARDYLSSVNHRVVIKVSGLAAGKGVVLPETQEEAQRELHEMMVDKKFGHQEVVIEEFLSGDEISILAFCDRHTSRSLPPVRDRKRIFDGSKAKRNCRQQLRKKPIRIYDDIFIRQIHMVKMAEQAQPAASGKPSTPPLIHNAAIAGAVISPIIMLLPPRRVDWRFFLLTTTFSMSTSQLAYDWTGQSIYDRVGKRFERLTTNELPPAAQETQRRLREEKMRREGLTEEGLRQQELAKRNALQRLWYGNETEESWNKKRAEEHQTALEEGQGLSGIIMGQISEVISGKSDDTKKDDDGNKAPRASNPSAHPGSFPLLYKRNFLDDVRPSSWFALNTSLAVCRSFSEKQPHISHDMASNDYYHGNRPPSPGGASQSPYYGHAHAQGTYTPSIASTPAPPYSSASTYAAPSSNSQPHRADTVSPFDTVFDDPADPTDSTQNGFRHNAYNNNNMPRQQAGPYGNLDTAYYGQQQQQQQPQPYNSSPSPASAVPAQAHFADDIPLQNQGQNPNLPHDQPPAKDVEMNDHVYEAPGSSGRKKSRRVGFGQLGMLGADKKRIAWVVYILTIAQVGVFIGQIVRNATLTGSPIMTKPSFNPMIGPSFYVNINMGARYVPCMHTVEAIKEAQQPIWWPCPNTTSNDQNDESNRCSLGELCGFGGVPNPQDPNEKGEPNQWFRFITPIFLHAGLIHIGVNMLLQMTIGKEMEMAIGPVRFFLVYFSAGIFGNVMGANYAGTGEASTGASGALFGIIALTALDLAYSWKDRRHPVKDLMFVLLDVVICFVLGLLPGLDNFAHIGGFLMGLCLGICVLHSPNSLRRRLGYDTSYATVNGEGAQAGPVPFVKNPTGFFKGRKPLWWAWWLVRAAALILVIVVFIVLLNNFYVSHSTCSWCKYLSCLPFFPFIMATSVLPQKRVLGETSNARRNIPSSPGSKKRKVEPFASSPVTRFAGSQRNPRNPLNSSQPKSAFESEVLEKLSQDISELKQNNSEKDQAWERPPLDDFNPDKTTIVFQQIEAEEGTLHGGRATVKLFGVTEAGHSVMLHVTDFKHYLYIAAPVSFQPEDCNNFRAYLETQVAQHQPVIHSVALLMRENIYGFQGNVKNPYLKITVNDPKHIGKVRSTIEAGNANWKGLWKGVDGGVMTFDNIQYVLRFMVDCKLQGMSWVEAPAKSYKVMSSSLRQSNCQIEAEISYLDLNPYLKITVNDPKHIGKVRSTIEAGNANWKGLWKGVDGGVMTFDNIQYVLRFMVDCKLQGMSWVEAPAKSYKLMSSSLRQSNCQIEAEISYLDLVAHKPEGEWSKMAPLRILSFDIECAGRKGIFPEANHDPVIQIANVVTRYGEKKPFIRNVFCLDTTSSIVATQVLEFDREEKMLKEWQKFLQSVDPDLIIGYNIANFDFPYLLDRARHLKVAGFEYWSRIPSMPSRAKETSFSSKQIGNRDSKSTNTNGRLQLDLLQLVQRDHHLRSYTLNSNSSTFCLDTTSSIVATQVLEFDKEEKMLKEWQKFLQSVDPDLIIGYNIANFDFPYLLDRAKHLKVAGFEYWSRIPSMPSRAKETSFSSKQIGNRDSKSTNTNGRLQLDLLQLVQRDHHLRSYTLNSVCSQFLGEQKEDVHHTMITELFNGTPESRRRLALYCLKDAYLPQRLMDKLSCLENYTEMARVTGAPFNMLLARGQQVRFISQLFRKALEQKLVIPNMKSEASDEQYEGFLMGLCLGICVLHSPNSLRRRLGYDTSYATVNGEGAQAGPVPFVKNPTGFFKGRKPLWWAWWLVRAAALILVIVVFIVLLNNFYVSHSTCSWCKYLSCLPVNGWCEMGELKFDTIDAPAHSKKRKVEPFASSPATRFAGSQRNPRNPLNSSQPKSAFESEVLEKLSQDISELKQNNSEKDQAWERPPATDERFCIDNGIMIAHAGLLAYNTGFRTPLEDSQCTQRFRTDEEYHLQSILKEAGTSNDQEIPVPPPQESDINYDQLYPGHHQLPNSYIRFSQTVEESIGVAYDMATEDDEYLKKYNSNRKGAGQLSEDDFEKIMDVFEEMASEHAPFASIDNTVVGYDMMVQPLQQLGSTKFMNHAKQVYEYWKTRRQESANKPLHPTLKFETHQDSDDTDPYVCFRRREARQTRKTRQRDVQSAEKLKRLRKELEDGRQLVILSYEREVQKREFLNLERMIFEQRAKLKEMKLKLGIKGEDDDLFNNKPQKRKAADAPTLQRPPGSAMRMAVRPDGRTMEADLVQLADKLLEKENELRADVEQKVQTHRKWNQNHIDLTRGPLSPVRDEGMEVSFRPAKTQYLMTPPASTSEDSDAMDVDDEPAPAADKRDMAMFRFTAGGGGGGGKEKPPTQQPAFRRRIGRLNRLWIDRRGLASPPREDDDASDRWKYDQDDDEDPPVYEVDPFDTRALKFRATIPLSPFIFPRRPVGPAEG</sequence>
<evidence type="ECO:0000256" key="9">
    <source>
        <dbReference type="ARBA" id="ARBA00022705"/>
    </source>
</evidence>
<keyword evidence="14" id="KW-0239">DNA-directed DNA polymerase</keyword>
<evidence type="ECO:0000256" key="2">
    <source>
        <dbReference type="ARBA" id="ARBA00005755"/>
    </source>
</evidence>
<dbReference type="GO" id="GO:0046872">
    <property type="term" value="F:metal ion binding"/>
    <property type="evidence" value="ECO:0007669"/>
    <property type="project" value="InterPro"/>
</dbReference>
<keyword evidence="10" id="KW-0677">Repeat</keyword>
<feature type="transmembrane region" description="Helical" evidence="25">
    <location>
        <begin position="1383"/>
        <end position="1405"/>
    </location>
</feature>
<dbReference type="Gene3D" id="3.30.1490.20">
    <property type="entry name" value="ATP-grasp fold, A domain"/>
    <property type="match status" value="1"/>
</dbReference>
<keyword evidence="18 25" id="KW-0472">Membrane</keyword>
<evidence type="ECO:0000256" key="3">
    <source>
        <dbReference type="ARBA" id="ARBA00012417"/>
    </source>
</evidence>
<dbReference type="PIRSF" id="PIRSF001220">
    <property type="entry name" value="L-ASNase_gatD"/>
    <property type="match status" value="1"/>
</dbReference>
<feature type="compositionally biased region" description="Basic and acidic residues" evidence="24">
    <location>
        <begin position="738"/>
        <end position="753"/>
    </location>
</feature>
<feature type="compositionally biased region" description="Basic and acidic residues" evidence="24">
    <location>
        <begin position="814"/>
        <end position="826"/>
    </location>
</feature>
<dbReference type="InterPro" id="IPR006133">
    <property type="entry name" value="DNA-dir_DNA_pol_B_exonuc"/>
</dbReference>
<dbReference type="CDD" id="cd05777">
    <property type="entry name" value="DNA_polB_delta_exo"/>
    <property type="match status" value="1"/>
</dbReference>
<dbReference type="GO" id="GO:0005524">
    <property type="term" value="F:ATP binding"/>
    <property type="evidence" value="ECO:0007669"/>
    <property type="project" value="UniProtKB-UniRule"/>
</dbReference>
<dbReference type="PROSITE" id="PS50975">
    <property type="entry name" value="ATP_GRASP"/>
    <property type="match status" value="1"/>
</dbReference>
<dbReference type="InterPro" id="IPR041725">
    <property type="entry name" value="L-asparaginase_I"/>
</dbReference>
<comment type="subcellular location">
    <subcellularLocation>
        <location evidence="1">Membrane</location>
        <topology evidence="1">Multi-pass membrane protein</topology>
    </subcellularLocation>
</comment>
<dbReference type="Gene3D" id="1.25.40.20">
    <property type="entry name" value="Ankyrin repeat-containing domain"/>
    <property type="match status" value="1"/>
</dbReference>
<evidence type="ECO:0000256" key="13">
    <source>
        <dbReference type="ARBA" id="ARBA00022840"/>
    </source>
</evidence>
<evidence type="ECO:0000256" key="25">
    <source>
        <dbReference type="SAM" id="Phobius"/>
    </source>
</evidence>
<accession>A0A0G4MN77</accession>
<gene>
    <name evidence="27" type="ORF">BN1708_001313</name>
</gene>
<dbReference type="Gene3D" id="3.30.342.10">
    <property type="entry name" value="DNA Polymerase, chain B, domain 1"/>
    <property type="match status" value="1"/>
</dbReference>
<dbReference type="InterPro" id="IPR036152">
    <property type="entry name" value="Asp/glu_Ase-like_sf"/>
</dbReference>
<feature type="domain" description="ATP-grasp" evidence="26">
    <location>
        <begin position="506"/>
        <end position="712"/>
    </location>
</feature>
<evidence type="ECO:0000256" key="21">
    <source>
        <dbReference type="ARBA" id="ARBA00061199"/>
    </source>
</evidence>
<dbReference type="Proteomes" id="UP000044602">
    <property type="component" value="Unassembled WGS sequence"/>
</dbReference>
<keyword evidence="17" id="KW-0238">DNA-binding</keyword>